<feature type="compositionally biased region" description="Polar residues" evidence="1">
    <location>
        <begin position="51"/>
        <end position="74"/>
    </location>
</feature>
<organism evidence="2 3">
    <name type="scientific">Solanum pinnatisectum</name>
    <name type="common">tansyleaf nightshade</name>
    <dbReference type="NCBI Taxonomy" id="50273"/>
    <lineage>
        <taxon>Eukaryota</taxon>
        <taxon>Viridiplantae</taxon>
        <taxon>Streptophyta</taxon>
        <taxon>Embryophyta</taxon>
        <taxon>Tracheophyta</taxon>
        <taxon>Spermatophyta</taxon>
        <taxon>Magnoliopsida</taxon>
        <taxon>eudicotyledons</taxon>
        <taxon>Gunneridae</taxon>
        <taxon>Pentapetalae</taxon>
        <taxon>asterids</taxon>
        <taxon>lamiids</taxon>
        <taxon>Solanales</taxon>
        <taxon>Solanaceae</taxon>
        <taxon>Solanoideae</taxon>
        <taxon>Solaneae</taxon>
        <taxon>Solanum</taxon>
    </lineage>
</organism>
<accession>A0AAV9LEZ3</accession>
<dbReference type="EMBL" id="JAWPEI010000006">
    <property type="protein sequence ID" value="KAK4723929.1"/>
    <property type="molecule type" value="Genomic_DNA"/>
</dbReference>
<protein>
    <recommendedName>
        <fullName evidence="4">Integrase core domain containing protein</fullName>
    </recommendedName>
</protein>
<reference evidence="2 3" key="1">
    <citation type="submission" date="2023-10" db="EMBL/GenBank/DDBJ databases">
        <title>Genome-Wide Identification Analysis in wild type Solanum Pinnatisectum Reveals Some Genes Defensing Phytophthora Infestans.</title>
        <authorList>
            <person name="Sun C."/>
        </authorList>
    </citation>
    <scope>NUCLEOTIDE SEQUENCE [LARGE SCALE GENOMIC DNA]</scope>
    <source>
        <strain evidence="2">LQN</strain>
        <tissue evidence="2">Leaf</tissue>
    </source>
</reference>
<feature type="compositionally biased region" description="Polar residues" evidence="1">
    <location>
        <begin position="95"/>
        <end position="107"/>
    </location>
</feature>
<dbReference type="Proteomes" id="UP001311915">
    <property type="component" value="Unassembled WGS sequence"/>
</dbReference>
<sequence length="169" mass="17965">MDVDKDPAYVPPALMTSPTTPRATRNTSQQVVTDVVTVSLSDEENTLIRSQASSAFGSEASSTFSSEPATTSGSDPAKASGLGSGSSTGLGSHNKVASSDEATSSGNVPIPPNTDPAPVAREPNRWCVEGQWHIYRDTSMLNEKKVKARQITSERRVLTRSLHTIPDIH</sequence>
<evidence type="ECO:0000313" key="3">
    <source>
        <dbReference type="Proteomes" id="UP001311915"/>
    </source>
</evidence>
<evidence type="ECO:0000256" key="1">
    <source>
        <dbReference type="SAM" id="MobiDB-lite"/>
    </source>
</evidence>
<evidence type="ECO:0000313" key="2">
    <source>
        <dbReference type="EMBL" id="KAK4723929.1"/>
    </source>
</evidence>
<keyword evidence="3" id="KW-1185">Reference proteome</keyword>
<feature type="region of interest" description="Disordered" evidence="1">
    <location>
        <begin position="51"/>
        <end position="122"/>
    </location>
</feature>
<proteinExistence type="predicted"/>
<feature type="region of interest" description="Disordered" evidence="1">
    <location>
        <begin position="1"/>
        <end position="31"/>
    </location>
</feature>
<comment type="caution">
    <text evidence="2">The sequence shown here is derived from an EMBL/GenBank/DDBJ whole genome shotgun (WGS) entry which is preliminary data.</text>
</comment>
<name>A0AAV9LEZ3_9SOLN</name>
<gene>
    <name evidence="2" type="ORF">R3W88_026708</name>
</gene>
<feature type="compositionally biased region" description="Polar residues" evidence="1">
    <location>
        <begin position="16"/>
        <end position="26"/>
    </location>
</feature>
<dbReference type="AlphaFoldDB" id="A0AAV9LEZ3"/>
<evidence type="ECO:0008006" key="4">
    <source>
        <dbReference type="Google" id="ProtNLM"/>
    </source>
</evidence>